<name>A0A0B7HI77_9FLAO</name>
<gene>
    <name evidence="1" type="ORF">CCYN2B_60125</name>
</gene>
<protein>
    <submittedName>
        <fullName evidence="1">Uncharacterized protein</fullName>
    </submittedName>
</protein>
<keyword evidence="2" id="KW-1185">Reference proteome</keyword>
<dbReference type="EMBL" id="CDOD01000056">
    <property type="protein sequence ID" value="CEN39436.1"/>
    <property type="molecule type" value="Genomic_DNA"/>
</dbReference>
<evidence type="ECO:0000313" key="2">
    <source>
        <dbReference type="Proteomes" id="UP000038055"/>
    </source>
</evidence>
<accession>A0A0B7HI77</accession>
<evidence type="ECO:0000313" key="1">
    <source>
        <dbReference type="EMBL" id="CEN39436.1"/>
    </source>
</evidence>
<organism evidence="1 2">
    <name type="scientific">Capnocytophaga cynodegmi</name>
    <dbReference type="NCBI Taxonomy" id="28189"/>
    <lineage>
        <taxon>Bacteria</taxon>
        <taxon>Pseudomonadati</taxon>
        <taxon>Bacteroidota</taxon>
        <taxon>Flavobacteriia</taxon>
        <taxon>Flavobacteriales</taxon>
        <taxon>Flavobacteriaceae</taxon>
        <taxon>Capnocytophaga</taxon>
    </lineage>
</organism>
<dbReference type="Proteomes" id="UP000038055">
    <property type="component" value="Unassembled WGS sequence"/>
</dbReference>
<dbReference type="AlphaFoldDB" id="A0A0B7HI77"/>
<proteinExistence type="predicted"/>
<sequence>MFLCLSFNFFIKVINSPKKFIQHNEKYIFIDLFSGNEFPEYCTDLANPRKELEIHA</sequence>
<reference evidence="2" key="1">
    <citation type="submission" date="2015-01" db="EMBL/GenBank/DDBJ databases">
        <authorList>
            <person name="MANFREDI Pablo"/>
        </authorList>
    </citation>
    <scope>NUCLEOTIDE SEQUENCE [LARGE SCALE GENOMIC DNA]</scope>
    <source>
        <strain evidence="2">Ccyn2B</strain>
    </source>
</reference>